<gene>
    <name evidence="9" type="ORF">DU30_08600</name>
</gene>
<dbReference type="InterPro" id="IPR013597">
    <property type="entry name" value="Mat_intron_G2"/>
</dbReference>
<dbReference type="NCBIfam" id="TIGR04416">
    <property type="entry name" value="group_II_RT_mat"/>
    <property type="match status" value="1"/>
</dbReference>
<dbReference type="SUPFAM" id="SSF56672">
    <property type="entry name" value="DNA/RNA polymerases"/>
    <property type="match status" value="1"/>
</dbReference>
<dbReference type="Proteomes" id="UP000034298">
    <property type="component" value="Unassembled WGS sequence"/>
</dbReference>
<organism evidence="9 10">
    <name type="scientific">Methanosarcina mazei</name>
    <name type="common">Methanosarcina frisia</name>
    <dbReference type="NCBI Taxonomy" id="2209"/>
    <lineage>
        <taxon>Archaea</taxon>
        <taxon>Methanobacteriati</taxon>
        <taxon>Methanobacteriota</taxon>
        <taxon>Stenosarchaea group</taxon>
        <taxon>Methanomicrobia</taxon>
        <taxon>Methanosarcinales</taxon>
        <taxon>Methanosarcinaceae</taxon>
        <taxon>Methanosarcina</taxon>
    </lineage>
</organism>
<dbReference type="AlphaFoldDB" id="A0A0F8FSE6"/>
<dbReference type="GO" id="GO:0051607">
    <property type="term" value="P:defense response to virus"/>
    <property type="evidence" value="ECO:0007669"/>
    <property type="project" value="UniProtKB-KW"/>
</dbReference>
<keyword evidence="5" id="KW-0051">Antiviral defense</keyword>
<name>A0A0F8FSE6_METMZ</name>
<dbReference type="InterPro" id="IPR025960">
    <property type="entry name" value="RVT_N"/>
</dbReference>
<dbReference type="PROSITE" id="PS50878">
    <property type="entry name" value="RT_POL"/>
    <property type="match status" value="1"/>
</dbReference>
<evidence type="ECO:0000256" key="2">
    <source>
        <dbReference type="ARBA" id="ARBA00022695"/>
    </source>
</evidence>
<evidence type="ECO:0000256" key="3">
    <source>
        <dbReference type="ARBA" id="ARBA00022723"/>
    </source>
</evidence>
<evidence type="ECO:0000259" key="8">
    <source>
        <dbReference type="PROSITE" id="PS50878"/>
    </source>
</evidence>
<comment type="caution">
    <text evidence="9">The sequence shown here is derived from an EMBL/GenBank/DDBJ whole genome shotgun (WGS) entry which is preliminary data.</text>
</comment>
<dbReference type="InterPro" id="IPR043502">
    <property type="entry name" value="DNA/RNA_pol_sf"/>
</dbReference>
<protein>
    <submittedName>
        <fullName evidence="9">DNA polymerase</fullName>
    </submittedName>
</protein>
<feature type="domain" description="Reverse transcriptase" evidence="8">
    <location>
        <begin position="100"/>
        <end position="339"/>
    </location>
</feature>
<evidence type="ECO:0000313" key="10">
    <source>
        <dbReference type="Proteomes" id="UP000034298"/>
    </source>
</evidence>
<dbReference type="GO" id="GO:0046872">
    <property type="term" value="F:metal ion binding"/>
    <property type="evidence" value="ECO:0007669"/>
    <property type="project" value="UniProtKB-KW"/>
</dbReference>
<evidence type="ECO:0000256" key="4">
    <source>
        <dbReference type="ARBA" id="ARBA00022842"/>
    </source>
</evidence>
<dbReference type="EMBL" id="JJPC01000167">
    <property type="protein sequence ID" value="KKG29868.1"/>
    <property type="molecule type" value="Genomic_DNA"/>
</dbReference>
<dbReference type="InterPro" id="IPR051083">
    <property type="entry name" value="GrpII_Intron_Splice-Mob/Def"/>
</dbReference>
<dbReference type="PATRIC" id="fig|2209.62.peg.1826"/>
<evidence type="ECO:0000256" key="7">
    <source>
        <dbReference type="ARBA" id="ARBA00048173"/>
    </source>
</evidence>
<evidence type="ECO:0000313" key="9">
    <source>
        <dbReference type="EMBL" id="KKG29868.1"/>
    </source>
</evidence>
<comment type="catalytic activity">
    <reaction evidence="7">
        <text>DNA(n) + a 2'-deoxyribonucleoside 5'-triphosphate = DNA(n+1) + diphosphate</text>
        <dbReference type="Rhea" id="RHEA:22508"/>
        <dbReference type="Rhea" id="RHEA-COMP:17339"/>
        <dbReference type="Rhea" id="RHEA-COMP:17340"/>
        <dbReference type="ChEBI" id="CHEBI:33019"/>
        <dbReference type="ChEBI" id="CHEBI:61560"/>
        <dbReference type="ChEBI" id="CHEBI:173112"/>
        <dbReference type="EC" id="2.7.7.49"/>
    </reaction>
</comment>
<dbReference type="InterPro" id="IPR000477">
    <property type="entry name" value="RT_dom"/>
</dbReference>
<keyword evidence="3" id="KW-0479">Metal-binding</keyword>
<evidence type="ECO:0000256" key="6">
    <source>
        <dbReference type="ARBA" id="ARBA00034120"/>
    </source>
</evidence>
<sequence>MNVRYPEIPIGTGLTNSELSNQWKSINWSAVNKTVNNLQSRLARAAKNCNWFKVRKLIRLLTSSHHAKLLAVKTVTENKGGKTSGIDGIIWTSAAAKMKAAYSLTGKGYKAKPLKRMYIPKRNGKMRPLSIPTMYDRAMQTLYALAMSPIEVSIGDLASFGFRKFRSAKDAYAYMHTCLSRRHSAEYILEGDIKSCFDMISHDWLLGNIPIKKSILMQFLKAGYFENSRLFQTYKGAPQGSPLSPVLANMVLNGLEAELGRNFYAQKDGKINKKCCNKHKVNYARFADDFVVTADSEESLLKAKEIISTFLGQRGLSLSDEKTAITHISNGFNFLGWNFRKYKGKLLPKPSKVSQKSIIQKIREIVHQGRTWSQDRLIATLNPVIRGWSLYHRHAVSSVVFNKLDYTVWCILYAWAKRRHHNKGKKWIVHKYWHKVRNRAWIFTTSKLTLASFSDTKIERHRMARLDKNPYMDNEYFEEWRKQRKHFLT</sequence>
<dbReference type="GO" id="GO:0003964">
    <property type="term" value="F:RNA-directed DNA polymerase activity"/>
    <property type="evidence" value="ECO:0007669"/>
    <property type="project" value="UniProtKB-EC"/>
</dbReference>
<dbReference type="PANTHER" id="PTHR34047:SF8">
    <property type="entry name" value="PROTEIN YKFC"/>
    <property type="match status" value="1"/>
</dbReference>
<dbReference type="Pfam" id="PF13655">
    <property type="entry name" value="RVT_N"/>
    <property type="match status" value="1"/>
</dbReference>
<evidence type="ECO:0000256" key="1">
    <source>
        <dbReference type="ARBA" id="ARBA00022679"/>
    </source>
</evidence>
<keyword evidence="4" id="KW-0460">Magnesium</keyword>
<keyword evidence="2" id="KW-0548">Nucleotidyltransferase</keyword>
<dbReference type="Pfam" id="PF08388">
    <property type="entry name" value="GIIM"/>
    <property type="match status" value="1"/>
</dbReference>
<dbReference type="PANTHER" id="PTHR34047">
    <property type="entry name" value="NUCLEAR INTRON MATURASE 1, MITOCHONDRIAL-RELATED"/>
    <property type="match status" value="1"/>
</dbReference>
<comment type="similarity">
    <text evidence="6">Belongs to the bacterial reverse transcriptase family.</text>
</comment>
<dbReference type="Pfam" id="PF00078">
    <property type="entry name" value="RVT_1"/>
    <property type="match status" value="1"/>
</dbReference>
<dbReference type="PRINTS" id="PR00866">
    <property type="entry name" value="RNADNAPOLMS"/>
</dbReference>
<dbReference type="InterPro" id="IPR000123">
    <property type="entry name" value="Reverse_transcriptase_msDNA"/>
</dbReference>
<dbReference type="InterPro" id="IPR030931">
    <property type="entry name" value="Group_II_RT_mat"/>
</dbReference>
<accession>A0A0F8FSE6</accession>
<proteinExistence type="inferred from homology"/>
<dbReference type="GO" id="GO:0003723">
    <property type="term" value="F:RNA binding"/>
    <property type="evidence" value="ECO:0007669"/>
    <property type="project" value="InterPro"/>
</dbReference>
<reference evidence="9 10" key="1">
    <citation type="journal article" date="2015" name="ISME J.">
        <title>Genomic and phenotypic differentiation among Methanosarcina mazei populations from Columbia River sediment.</title>
        <authorList>
            <person name="Youngblut N.D."/>
            <person name="Wirth J.S."/>
            <person name="Henriksen J.R."/>
            <person name="Smith M."/>
            <person name="Simon H."/>
            <person name="Metcalf W.W."/>
            <person name="Whitaker R.J."/>
        </authorList>
    </citation>
    <scope>NUCLEOTIDE SEQUENCE [LARGE SCALE GENOMIC DNA]</scope>
    <source>
        <strain evidence="9 10">3.F.A.1B.1</strain>
    </source>
</reference>
<evidence type="ECO:0000256" key="5">
    <source>
        <dbReference type="ARBA" id="ARBA00023118"/>
    </source>
</evidence>
<keyword evidence="1" id="KW-0808">Transferase</keyword>
<dbReference type="CDD" id="cd01651">
    <property type="entry name" value="RT_G2_intron"/>
    <property type="match status" value="1"/>
</dbReference>